<dbReference type="PRINTS" id="PR00988">
    <property type="entry name" value="URIDINKINASE"/>
</dbReference>
<feature type="domain" description="Phosphoribulokinase/uridine kinase" evidence="1">
    <location>
        <begin position="7"/>
        <end position="181"/>
    </location>
</feature>
<dbReference type="GO" id="GO:0005524">
    <property type="term" value="F:ATP binding"/>
    <property type="evidence" value="ECO:0007669"/>
    <property type="project" value="InterPro"/>
</dbReference>
<reference evidence="2 3" key="1">
    <citation type="submission" date="2018-12" db="EMBL/GenBank/DDBJ databases">
        <title>Genome Sequence of Candidatus Viridilinea halotolerans isolated from saline sulfide-rich spring.</title>
        <authorList>
            <person name="Grouzdev D.S."/>
            <person name="Burganskaya E.I."/>
            <person name="Krutkina M.S."/>
            <person name="Sukhacheva M.V."/>
            <person name="Gorlenko V.M."/>
        </authorList>
    </citation>
    <scope>NUCLEOTIDE SEQUENCE [LARGE SCALE GENOMIC DNA]</scope>
    <source>
        <strain evidence="2">Chok-6</strain>
    </source>
</reference>
<organism evidence="2 3">
    <name type="scientific">Candidatus Viridilinea halotolerans</name>
    <dbReference type="NCBI Taxonomy" id="2491704"/>
    <lineage>
        <taxon>Bacteria</taxon>
        <taxon>Bacillati</taxon>
        <taxon>Chloroflexota</taxon>
        <taxon>Chloroflexia</taxon>
        <taxon>Chloroflexales</taxon>
        <taxon>Chloroflexineae</taxon>
        <taxon>Oscillochloridaceae</taxon>
        <taxon>Candidatus Viridilinea</taxon>
    </lineage>
</organism>
<dbReference type="Proteomes" id="UP000280307">
    <property type="component" value="Unassembled WGS sequence"/>
</dbReference>
<protein>
    <submittedName>
        <fullName evidence="2">Phosphoribulokinase</fullName>
        <ecNumber evidence="2">2.7.1.19</ecNumber>
    </submittedName>
</protein>
<evidence type="ECO:0000259" key="1">
    <source>
        <dbReference type="Pfam" id="PF00485"/>
    </source>
</evidence>
<sequence length="299" mass="32491">MTPSLMLGLVGDGASGKSTLARGIVRLLGHNGVTPLCLDDYHRYSRADRLARALTDIDPAANDLDLMADHLAALRTGEAISKPVYDHHTGTHRPPETVAATGLILAYGMLTLTPASLANLFDLTVYLEPDVVLRHAWRLARDVRERGYTPDEVLALRDSRERDATRFVRTQRPLADIVVRYHSSTTPSGFDIELLLRHDEEPTTTSNLIAEAAAQVGPAFSFTPAIRDDDERQGDRLLIHSTLAPDEATQIAQALASDLPTLAASPLSSLGQINHNDPPTQSLPLALTQLIIVGRLLRG</sequence>
<proteinExistence type="predicted"/>
<name>A0A426TR23_9CHLR</name>
<accession>A0A426TR23</accession>
<dbReference type="EC" id="2.7.1.19" evidence="2"/>
<evidence type="ECO:0000313" key="2">
    <source>
        <dbReference type="EMBL" id="RRR65821.1"/>
    </source>
</evidence>
<dbReference type="NCBIfam" id="NF005655">
    <property type="entry name" value="PRK07429.1"/>
    <property type="match status" value="1"/>
</dbReference>
<dbReference type="AlphaFoldDB" id="A0A426TR23"/>
<dbReference type="InterPro" id="IPR006083">
    <property type="entry name" value="PRK/URK"/>
</dbReference>
<evidence type="ECO:0000313" key="3">
    <source>
        <dbReference type="Proteomes" id="UP000280307"/>
    </source>
</evidence>
<keyword evidence="2" id="KW-0418">Kinase</keyword>
<keyword evidence="2" id="KW-0808">Transferase</keyword>
<comment type="caution">
    <text evidence="2">The sequence shown here is derived from an EMBL/GenBank/DDBJ whole genome shotgun (WGS) entry which is preliminary data.</text>
</comment>
<dbReference type="EMBL" id="RSAS01000911">
    <property type="protein sequence ID" value="RRR65821.1"/>
    <property type="molecule type" value="Genomic_DNA"/>
</dbReference>
<dbReference type="InterPro" id="IPR027417">
    <property type="entry name" value="P-loop_NTPase"/>
</dbReference>
<dbReference type="SUPFAM" id="SSF52540">
    <property type="entry name" value="P-loop containing nucleoside triphosphate hydrolases"/>
    <property type="match status" value="1"/>
</dbReference>
<gene>
    <name evidence="2" type="ORF">EI684_22065</name>
</gene>
<dbReference type="Pfam" id="PF00485">
    <property type="entry name" value="PRK"/>
    <property type="match status" value="1"/>
</dbReference>
<dbReference type="Gene3D" id="3.40.50.300">
    <property type="entry name" value="P-loop containing nucleotide triphosphate hydrolases"/>
    <property type="match status" value="1"/>
</dbReference>
<dbReference type="GO" id="GO:0008974">
    <property type="term" value="F:phosphoribulokinase activity"/>
    <property type="evidence" value="ECO:0007669"/>
    <property type="project" value="UniProtKB-EC"/>
</dbReference>
<dbReference type="PANTHER" id="PTHR10285">
    <property type="entry name" value="URIDINE KINASE"/>
    <property type="match status" value="1"/>
</dbReference>